<name>A0A0E9PJX7_ANGAN</name>
<sequence length="27" mass="3071">MDTKSDIGICKCVGQWLVQWTTMGLQQ</sequence>
<accession>A0A0E9PJX7</accession>
<protein>
    <submittedName>
        <fullName evidence="1">Uncharacterized protein</fullName>
    </submittedName>
</protein>
<reference evidence="1" key="1">
    <citation type="submission" date="2014-11" db="EMBL/GenBank/DDBJ databases">
        <authorList>
            <person name="Amaro Gonzalez C."/>
        </authorList>
    </citation>
    <scope>NUCLEOTIDE SEQUENCE</scope>
</reference>
<proteinExistence type="predicted"/>
<evidence type="ECO:0000313" key="1">
    <source>
        <dbReference type="EMBL" id="JAH04153.1"/>
    </source>
</evidence>
<reference evidence="1" key="2">
    <citation type="journal article" date="2015" name="Fish Shellfish Immunol.">
        <title>Early steps in the European eel (Anguilla anguilla)-Vibrio vulnificus interaction in the gills: Role of the RtxA13 toxin.</title>
        <authorList>
            <person name="Callol A."/>
            <person name="Pajuelo D."/>
            <person name="Ebbesson L."/>
            <person name="Teles M."/>
            <person name="MacKenzie S."/>
            <person name="Amaro C."/>
        </authorList>
    </citation>
    <scope>NUCLEOTIDE SEQUENCE</scope>
</reference>
<organism evidence="1">
    <name type="scientific">Anguilla anguilla</name>
    <name type="common">European freshwater eel</name>
    <name type="synonym">Muraena anguilla</name>
    <dbReference type="NCBI Taxonomy" id="7936"/>
    <lineage>
        <taxon>Eukaryota</taxon>
        <taxon>Metazoa</taxon>
        <taxon>Chordata</taxon>
        <taxon>Craniata</taxon>
        <taxon>Vertebrata</taxon>
        <taxon>Euteleostomi</taxon>
        <taxon>Actinopterygii</taxon>
        <taxon>Neopterygii</taxon>
        <taxon>Teleostei</taxon>
        <taxon>Anguilliformes</taxon>
        <taxon>Anguillidae</taxon>
        <taxon>Anguilla</taxon>
    </lineage>
</organism>
<dbReference type="EMBL" id="GBXM01104424">
    <property type="protein sequence ID" value="JAH04153.1"/>
    <property type="molecule type" value="Transcribed_RNA"/>
</dbReference>
<dbReference type="AlphaFoldDB" id="A0A0E9PJX7"/>